<sequence>MQPIRKLNKQKLVRLQEDYEQGMGSQTNIAKRFGISRARLWQIAREFDWEFGGKRQADLKRFSEISSARLNAQRMEAVESHALELQQYREDLDSIKSIDEAVLLEKKVHILEKLIKSERTAFGLPNEIRQLESRQDVNIRVEDMLKTLEAKKKEITYEVLPESLGWIDNKLEKHEADIREGLLTNEQNGAEVCESPV</sequence>
<name>A0A381XCG0_9ZZZZ</name>
<organism evidence="1">
    <name type="scientific">marine metagenome</name>
    <dbReference type="NCBI Taxonomy" id="408172"/>
    <lineage>
        <taxon>unclassified sequences</taxon>
        <taxon>metagenomes</taxon>
        <taxon>ecological metagenomes</taxon>
    </lineage>
</organism>
<dbReference type="EMBL" id="UINC01014628">
    <property type="protein sequence ID" value="SVA62270.1"/>
    <property type="molecule type" value="Genomic_DNA"/>
</dbReference>
<proteinExistence type="predicted"/>
<reference evidence="1" key="1">
    <citation type="submission" date="2018-05" db="EMBL/GenBank/DDBJ databases">
        <authorList>
            <person name="Lanie J.A."/>
            <person name="Ng W.-L."/>
            <person name="Kazmierczak K.M."/>
            <person name="Andrzejewski T.M."/>
            <person name="Davidsen T.M."/>
            <person name="Wayne K.J."/>
            <person name="Tettelin H."/>
            <person name="Glass J.I."/>
            <person name="Rusch D."/>
            <person name="Podicherti R."/>
            <person name="Tsui H.-C.T."/>
            <person name="Winkler M.E."/>
        </authorList>
    </citation>
    <scope>NUCLEOTIDE SEQUENCE</scope>
</reference>
<protein>
    <submittedName>
        <fullName evidence="1">Uncharacterized protein</fullName>
    </submittedName>
</protein>
<accession>A0A381XCG0</accession>
<dbReference type="AlphaFoldDB" id="A0A381XCG0"/>
<gene>
    <name evidence="1" type="ORF">METZ01_LOCUS115124</name>
</gene>
<evidence type="ECO:0000313" key="1">
    <source>
        <dbReference type="EMBL" id="SVA62270.1"/>
    </source>
</evidence>